<evidence type="ECO:0000259" key="1">
    <source>
        <dbReference type="PROSITE" id="PS50878"/>
    </source>
</evidence>
<dbReference type="Pfam" id="PF00078">
    <property type="entry name" value="RVT_1"/>
    <property type="match status" value="1"/>
</dbReference>
<dbReference type="PANTHER" id="PTHR47027">
    <property type="entry name" value="REVERSE TRANSCRIPTASE DOMAIN-CONTAINING PROTEIN"/>
    <property type="match status" value="1"/>
</dbReference>
<organism evidence="2 3">
    <name type="scientific">Rotaria magnacalcarata</name>
    <dbReference type="NCBI Taxonomy" id="392030"/>
    <lineage>
        <taxon>Eukaryota</taxon>
        <taxon>Metazoa</taxon>
        <taxon>Spiralia</taxon>
        <taxon>Gnathifera</taxon>
        <taxon>Rotifera</taxon>
        <taxon>Eurotatoria</taxon>
        <taxon>Bdelloidea</taxon>
        <taxon>Philodinida</taxon>
        <taxon>Philodinidae</taxon>
        <taxon>Rotaria</taxon>
    </lineage>
</organism>
<dbReference type="InterPro" id="IPR043502">
    <property type="entry name" value="DNA/RNA_pol_sf"/>
</dbReference>
<dbReference type="AlphaFoldDB" id="A0A816U173"/>
<dbReference type="CDD" id="cd09076">
    <property type="entry name" value="L1-EN"/>
    <property type="match status" value="1"/>
</dbReference>
<dbReference type="PROSITE" id="PS50878">
    <property type="entry name" value="RT_POL"/>
    <property type="match status" value="1"/>
</dbReference>
<name>A0A816U173_9BILA</name>
<accession>A0A816U173</accession>
<dbReference type="EMBL" id="CAJNRF010008687">
    <property type="protein sequence ID" value="CAF2103475.1"/>
    <property type="molecule type" value="Genomic_DNA"/>
</dbReference>
<protein>
    <recommendedName>
        <fullName evidence="1">Reverse transcriptase domain-containing protein</fullName>
    </recommendedName>
</protein>
<evidence type="ECO:0000313" key="2">
    <source>
        <dbReference type="EMBL" id="CAF2103475.1"/>
    </source>
</evidence>
<evidence type="ECO:0000313" key="3">
    <source>
        <dbReference type="Proteomes" id="UP000663856"/>
    </source>
</evidence>
<gene>
    <name evidence="2" type="ORF">WKI299_LOCUS20674</name>
</gene>
<dbReference type="Proteomes" id="UP000663856">
    <property type="component" value="Unassembled WGS sequence"/>
</dbReference>
<feature type="domain" description="Reverse transcriptase" evidence="1">
    <location>
        <begin position="516"/>
        <end position="786"/>
    </location>
</feature>
<dbReference type="SUPFAM" id="SSF56219">
    <property type="entry name" value="DNase I-like"/>
    <property type="match status" value="1"/>
</dbReference>
<dbReference type="InterPro" id="IPR036691">
    <property type="entry name" value="Endo/exonu/phosph_ase_sf"/>
</dbReference>
<dbReference type="PANTHER" id="PTHR47027:SF20">
    <property type="entry name" value="REVERSE TRANSCRIPTASE-LIKE PROTEIN WITH RNA-DIRECTED DNA POLYMERASE DOMAIN"/>
    <property type="match status" value="1"/>
</dbReference>
<reference evidence="2" key="1">
    <citation type="submission" date="2021-02" db="EMBL/GenBank/DDBJ databases">
        <authorList>
            <person name="Nowell W R."/>
        </authorList>
    </citation>
    <scope>NUCLEOTIDE SEQUENCE</scope>
</reference>
<proteinExistence type="predicted"/>
<dbReference type="CDD" id="cd01650">
    <property type="entry name" value="RT_nLTR_like"/>
    <property type="match status" value="1"/>
</dbReference>
<dbReference type="InterPro" id="IPR000477">
    <property type="entry name" value="RT_dom"/>
</dbReference>
<sequence>MKQVMKYKIEICGLCETNIYGSGTERIGDYTMLYSGIPIEKKARSAFGVGIIMNKSATTAWRNSGAEWEAINERIIRLRIKCEPIPINMIVIYVPINSTNKHITEVSEEFYLQLQTILDKIPNNEICIIMGDFNARTGQEQHQTMPKTVGPHTTDVTNENGVRLTDFCQTNNLIISNTFFKHKRAHQKSWMHPGTKIWHTLDYTLINKNFRSTIEDVRFYRRAAGGIGTDHHLMRSKLKLHLRSRNKITQTNQQMKIDLSKLQDDLILKMYQKELVTTYEESNQSSLDVNNKYIEFVKYVRQATEKHLTKKADKNKKRKEWMTDEIMSKVDEKSAAYVKWQNHRGTADEDEYKGKYTVLRKVVKNMINERQIEYWDKVSSEIETAITQHDPATAYAIIRRFKSGKQDVQNMSVKNKKSTMLLRSDEKLERWREHFEELLVNVNSAVGTHTIDSISIPNISALEIQRQDKIPTLEEIQLALSQMKSKKAPGNDGITVDILKVGGTPVLIWLKELFVEIWENERIPENWSSAILIPLFKNKGDKTSCDNYRGICLLNVVSKLYTRVILNRIQIMIDQQLLEQQAGFRSNRSTVDQIFIVNMIMEKASEYDIPLFICFIDIQKAYDSVNRELLWKICRHYGLTDKLVKLLQLIYKDSNARIKINGDLSECFKMDTGVMQRGIPSPFLFNIVFDFIMKKVIAEMKIAGVQLSYGKNDFCHGRKEKYENFEALSLMYADDLVAICNSREHIETFIQVFERITQEYGLTMNVNKTCIMSSVQSKNNVNGKTIKNQQAEDVQVDIIIRNQKIETTQSFTYLGSLISNDHKADKEIKTRITKATTAFNSLRQLV</sequence>
<dbReference type="SUPFAM" id="SSF56672">
    <property type="entry name" value="DNA/RNA polymerases"/>
    <property type="match status" value="1"/>
</dbReference>
<dbReference type="Gene3D" id="3.60.10.10">
    <property type="entry name" value="Endonuclease/exonuclease/phosphatase"/>
    <property type="match status" value="1"/>
</dbReference>
<comment type="caution">
    <text evidence="2">The sequence shown here is derived from an EMBL/GenBank/DDBJ whole genome shotgun (WGS) entry which is preliminary data.</text>
</comment>